<comment type="caution">
    <text evidence="2">The sequence shown here is derived from an EMBL/GenBank/DDBJ whole genome shotgun (WGS) entry which is preliminary data.</text>
</comment>
<keyword evidence="3" id="KW-1185">Reference proteome</keyword>
<sequence length="341" mass="39780">MNISVSFCIVWLLSVLVSEVNLTAPVQRPRLNTDLRRQQHAARGGFRHPLLRRQFNYRPATETIYHHGHSHTYIPRLTNNVKLSPQNLQNLRVKNNMDYLPRWVIERFPQGRNQRQYGFCDKQYGINTMLPEITKLFPGRFMSERSIRDSDRERRHRRLQRRRDEQWEFNPTSKIRDTSTLSDSEALRLDGNTVEVQRSAFPNSQILDTNIQRNTDSNILSSSRNQFNSIQPLPQASSGQAARPMDPRAFRCEPTCCDTEKLHVVYENVTINNTTYSVINLEEEKQFINVGFCPDTNTCGFGSCFQHYSTQYIAIWNITVDYWPPVDLAAHEFPSHCSWIG</sequence>
<organism evidence="2 3">
    <name type="scientific">Mizuhopecten yessoensis</name>
    <name type="common">Japanese scallop</name>
    <name type="synonym">Patinopecten yessoensis</name>
    <dbReference type="NCBI Taxonomy" id="6573"/>
    <lineage>
        <taxon>Eukaryota</taxon>
        <taxon>Metazoa</taxon>
        <taxon>Spiralia</taxon>
        <taxon>Lophotrochozoa</taxon>
        <taxon>Mollusca</taxon>
        <taxon>Bivalvia</taxon>
        <taxon>Autobranchia</taxon>
        <taxon>Pteriomorphia</taxon>
        <taxon>Pectinida</taxon>
        <taxon>Pectinoidea</taxon>
        <taxon>Pectinidae</taxon>
        <taxon>Mizuhopecten</taxon>
    </lineage>
</organism>
<keyword evidence="1" id="KW-0732">Signal</keyword>
<accession>A0A210PFM4</accession>
<feature type="signal peptide" evidence="1">
    <location>
        <begin position="1"/>
        <end position="23"/>
    </location>
</feature>
<evidence type="ECO:0008006" key="4">
    <source>
        <dbReference type="Google" id="ProtNLM"/>
    </source>
</evidence>
<protein>
    <recommendedName>
        <fullName evidence="4">Spaetzle domain-containing protein</fullName>
    </recommendedName>
</protein>
<name>A0A210PFM4_MIZYE</name>
<dbReference type="EMBL" id="NEDP02076735">
    <property type="protein sequence ID" value="OWF35261.1"/>
    <property type="molecule type" value="Genomic_DNA"/>
</dbReference>
<evidence type="ECO:0000313" key="2">
    <source>
        <dbReference type="EMBL" id="OWF35261.1"/>
    </source>
</evidence>
<dbReference type="AlphaFoldDB" id="A0A210PFM4"/>
<feature type="chain" id="PRO_5012871665" description="Spaetzle domain-containing protein" evidence="1">
    <location>
        <begin position="24"/>
        <end position="341"/>
    </location>
</feature>
<proteinExistence type="predicted"/>
<dbReference type="Proteomes" id="UP000242188">
    <property type="component" value="Unassembled WGS sequence"/>
</dbReference>
<evidence type="ECO:0000256" key="1">
    <source>
        <dbReference type="SAM" id="SignalP"/>
    </source>
</evidence>
<evidence type="ECO:0000313" key="3">
    <source>
        <dbReference type="Proteomes" id="UP000242188"/>
    </source>
</evidence>
<dbReference type="OrthoDB" id="6132514at2759"/>
<gene>
    <name evidence="2" type="ORF">KP79_PYT15001</name>
</gene>
<reference evidence="2 3" key="1">
    <citation type="journal article" date="2017" name="Nat. Ecol. Evol.">
        <title>Scallop genome provides insights into evolution of bilaterian karyotype and development.</title>
        <authorList>
            <person name="Wang S."/>
            <person name="Zhang J."/>
            <person name="Jiao W."/>
            <person name="Li J."/>
            <person name="Xun X."/>
            <person name="Sun Y."/>
            <person name="Guo X."/>
            <person name="Huan P."/>
            <person name="Dong B."/>
            <person name="Zhang L."/>
            <person name="Hu X."/>
            <person name="Sun X."/>
            <person name="Wang J."/>
            <person name="Zhao C."/>
            <person name="Wang Y."/>
            <person name="Wang D."/>
            <person name="Huang X."/>
            <person name="Wang R."/>
            <person name="Lv J."/>
            <person name="Li Y."/>
            <person name="Zhang Z."/>
            <person name="Liu B."/>
            <person name="Lu W."/>
            <person name="Hui Y."/>
            <person name="Liang J."/>
            <person name="Zhou Z."/>
            <person name="Hou R."/>
            <person name="Li X."/>
            <person name="Liu Y."/>
            <person name="Li H."/>
            <person name="Ning X."/>
            <person name="Lin Y."/>
            <person name="Zhao L."/>
            <person name="Xing Q."/>
            <person name="Dou J."/>
            <person name="Li Y."/>
            <person name="Mao J."/>
            <person name="Guo H."/>
            <person name="Dou H."/>
            <person name="Li T."/>
            <person name="Mu C."/>
            <person name="Jiang W."/>
            <person name="Fu Q."/>
            <person name="Fu X."/>
            <person name="Miao Y."/>
            <person name="Liu J."/>
            <person name="Yu Q."/>
            <person name="Li R."/>
            <person name="Liao H."/>
            <person name="Li X."/>
            <person name="Kong Y."/>
            <person name="Jiang Z."/>
            <person name="Chourrout D."/>
            <person name="Li R."/>
            <person name="Bao Z."/>
        </authorList>
    </citation>
    <scope>NUCLEOTIDE SEQUENCE [LARGE SCALE GENOMIC DNA]</scope>
    <source>
        <strain evidence="2 3">PY_sf001</strain>
    </source>
</reference>